<feature type="compositionally biased region" description="Basic and acidic residues" evidence="1">
    <location>
        <begin position="9"/>
        <end position="22"/>
    </location>
</feature>
<feature type="compositionally biased region" description="Basic residues" evidence="1">
    <location>
        <begin position="87"/>
        <end position="101"/>
    </location>
</feature>
<dbReference type="OrthoDB" id="7596694at2"/>
<keyword evidence="3" id="KW-1185">Reference proteome</keyword>
<accession>A0A2T0RCA6</accession>
<feature type="compositionally biased region" description="Polar residues" evidence="1">
    <location>
        <begin position="24"/>
        <end position="35"/>
    </location>
</feature>
<dbReference type="Proteomes" id="UP000239209">
    <property type="component" value="Unassembled WGS sequence"/>
</dbReference>
<evidence type="ECO:0000313" key="2">
    <source>
        <dbReference type="EMBL" id="PRY18769.1"/>
    </source>
</evidence>
<protein>
    <submittedName>
        <fullName evidence="2">Uncharacterized protein</fullName>
    </submittedName>
</protein>
<sequence length="171" mass="18573">MDDNEYPPEQDRRPHTHLDRHFTSGGNTYQLTATGTGDERIRLTLAGRSPGGEVVSEISGGIPPADLPAVAEALTTTLEGLATLRAARRPRGPATRPKRYPNRGARWSPEDDERLIARHREGAPERALMEEFGRSRGGIRARLESLGELPPPPEPDTPGYPPDPDTLAAAS</sequence>
<dbReference type="EMBL" id="PVZG01000044">
    <property type="protein sequence ID" value="PRY18769.1"/>
    <property type="molecule type" value="Genomic_DNA"/>
</dbReference>
<organism evidence="2 3">
    <name type="scientific">Pseudosporangium ferrugineum</name>
    <dbReference type="NCBI Taxonomy" id="439699"/>
    <lineage>
        <taxon>Bacteria</taxon>
        <taxon>Bacillati</taxon>
        <taxon>Actinomycetota</taxon>
        <taxon>Actinomycetes</taxon>
        <taxon>Micromonosporales</taxon>
        <taxon>Micromonosporaceae</taxon>
        <taxon>Pseudosporangium</taxon>
    </lineage>
</organism>
<feature type="region of interest" description="Disordered" evidence="1">
    <location>
        <begin position="132"/>
        <end position="171"/>
    </location>
</feature>
<proteinExistence type="predicted"/>
<feature type="compositionally biased region" description="Pro residues" evidence="1">
    <location>
        <begin position="149"/>
        <end position="164"/>
    </location>
</feature>
<dbReference type="RefSeq" id="WP_106131387.1">
    <property type="nucleotide sequence ID" value="NZ_PVZG01000044.1"/>
</dbReference>
<reference evidence="2 3" key="1">
    <citation type="submission" date="2018-03" db="EMBL/GenBank/DDBJ databases">
        <title>Genomic Encyclopedia of Archaeal and Bacterial Type Strains, Phase II (KMG-II): from individual species to whole genera.</title>
        <authorList>
            <person name="Goeker M."/>
        </authorList>
    </citation>
    <scope>NUCLEOTIDE SEQUENCE [LARGE SCALE GENOMIC DNA]</scope>
    <source>
        <strain evidence="2 3">DSM 45348</strain>
    </source>
</reference>
<feature type="region of interest" description="Disordered" evidence="1">
    <location>
        <begin position="87"/>
        <end position="111"/>
    </location>
</feature>
<gene>
    <name evidence="2" type="ORF">CLV70_1442</name>
</gene>
<name>A0A2T0RCA6_9ACTN</name>
<evidence type="ECO:0000256" key="1">
    <source>
        <dbReference type="SAM" id="MobiDB-lite"/>
    </source>
</evidence>
<feature type="region of interest" description="Disordered" evidence="1">
    <location>
        <begin position="1"/>
        <end position="36"/>
    </location>
</feature>
<dbReference type="AlphaFoldDB" id="A0A2T0RCA6"/>
<comment type="caution">
    <text evidence="2">The sequence shown here is derived from an EMBL/GenBank/DDBJ whole genome shotgun (WGS) entry which is preliminary data.</text>
</comment>
<evidence type="ECO:0000313" key="3">
    <source>
        <dbReference type="Proteomes" id="UP000239209"/>
    </source>
</evidence>